<dbReference type="InterPro" id="IPR032324">
    <property type="entry name" value="Clp1_N"/>
</dbReference>
<dbReference type="PANTHER" id="PTHR12755">
    <property type="entry name" value="CLEAVAGE/POLYADENYLATION FACTOR IA SUBUNIT CLP1P"/>
    <property type="match status" value="1"/>
</dbReference>
<dbReference type="OrthoDB" id="258143at2759"/>
<dbReference type="Pfam" id="PF16575">
    <property type="entry name" value="CLP1_P"/>
    <property type="match status" value="1"/>
</dbReference>
<keyword evidence="1" id="KW-0547">Nucleotide-binding</keyword>
<dbReference type="GO" id="GO:0005634">
    <property type="term" value="C:nucleus"/>
    <property type="evidence" value="ECO:0007669"/>
    <property type="project" value="TreeGrafter"/>
</dbReference>
<dbReference type="GeneID" id="22575874"/>
<dbReference type="Proteomes" id="UP000063063">
    <property type="component" value="Chromosome 25"/>
</dbReference>
<organism evidence="5 6">
    <name type="scientific">Leishmania panamensis</name>
    <dbReference type="NCBI Taxonomy" id="5679"/>
    <lineage>
        <taxon>Eukaryota</taxon>
        <taxon>Discoba</taxon>
        <taxon>Euglenozoa</taxon>
        <taxon>Kinetoplastea</taxon>
        <taxon>Metakinetoplastina</taxon>
        <taxon>Trypanosomatida</taxon>
        <taxon>Trypanosomatidae</taxon>
        <taxon>Leishmaniinae</taxon>
        <taxon>Leishmania</taxon>
        <taxon>Leishmania guyanensis species complex</taxon>
    </lineage>
</organism>
<accession>A0A088RV02</accession>
<dbReference type="InterPro" id="IPR032319">
    <property type="entry name" value="CLP1_P"/>
</dbReference>
<dbReference type="VEuPathDB" id="TriTrypDB:LPAL13_250024700"/>
<evidence type="ECO:0000259" key="3">
    <source>
        <dbReference type="Pfam" id="PF16573"/>
    </source>
</evidence>
<protein>
    <submittedName>
        <fullName evidence="5">RNA processing protein, putative</fullName>
    </submittedName>
</protein>
<feature type="domain" description="Clp1 N-terminal" evidence="3">
    <location>
        <begin position="38"/>
        <end position="140"/>
    </location>
</feature>
<name>A0A088RV02_LEIPA</name>
<dbReference type="RefSeq" id="XP_010699796.1">
    <property type="nucleotide sequence ID" value="XM_010701494.1"/>
</dbReference>
<gene>
    <name evidence="5" type="ORF">LPMP_252260</name>
</gene>
<dbReference type="Pfam" id="PF16573">
    <property type="entry name" value="CLP1_N"/>
    <property type="match status" value="1"/>
</dbReference>
<evidence type="ECO:0000256" key="1">
    <source>
        <dbReference type="ARBA" id="ARBA00022741"/>
    </source>
</evidence>
<sequence>MEAPNPKCSSFFDRSTEDMTNFIRPGGESSTKSISVTIPADGELIITVPSNEPKCSASIKLEPFSGTADSQVDVAGSPLVTDISYYLLPGVTLNVFAWTTSVVRIEGSEQLLRGVIRTSTKSITRPLVEYHCVLHTQRVAAEKTQSCGPMMLICGGQLAGKIMVARTLANYAARAGWKPILVDMDPGVQQMVGLPGSIGAAIVDYPLSLDEIMALSFVSTTYFVGTTEVESFNKLGEAFTGAAYVHFSKLLLNCVRERLLIHSHDLYGFSGAIILLPEVHGSAGMNVISELIQQYDISNVLCLGDDDLFHTLYLRHDRGNTALSNYVKIDRISHNFSVVPPVNADAVMPLKYSDYFLGTGAVDLHPSQWSKPFNSIDVLILKEEHGQVVLSPVPKEELQGIVGCIGALYSPKSGSALQASPVAYARVQTIDPTGVCFLTSTHFTFPSEKLTLLVGSVRWITST</sequence>
<evidence type="ECO:0000313" key="6">
    <source>
        <dbReference type="Proteomes" id="UP000063063"/>
    </source>
</evidence>
<proteinExistence type="predicted"/>
<dbReference type="InterPro" id="IPR045116">
    <property type="entry name" value="Clp1/Grc3"/>
</dbReference>
<dbReference type="KEGG" id="lpan:LPMP_252260"/>
<dbReference type="PANTHER" id="PTHR12755:SF4">
    <property type="entry name" value="POLYRIBONUCLEOTIDE 5'-HYDROXYL-KINASE CLP1 P-LOOP DOMAIN-CONTAINING PROTEIN"/>
    <property type="match status" value="1"/>
</dbReference>
<dbReference type="GO" id="GO:0006388">
    <property type="term" value="P:tRNA splicing, via endonucleolytic cleavage and ligation"/>
    <property type="evidence" value="ECO:0007669"/>
    <property type="project" value="TreeGrafter"/>
</dbReference>
<dbReference type="InterPro" id="IPR027417">
    <property type="entry name" value="P-loop_NTPase"/>
</dbReference>
<dbReference type="Gene3D" id="3.40.50.300">
    <property type="entry name" value="P-loop containing nucleotide triphosphate hydrolases"/>
    <property type="match status" value="1"/>
</dbReference>
<feature type="domain" description="Clp1 P-loop" evidence="4">
    <location>
        <begin position="156"/>
        <end position="312"/>
    </location>
</feature>
<evidence type="ECO:0000256" key="2">
    <source>
        <dbReference type="ARBA" id="ARBA00022840"/>
    </source>
</evidence>
<evidence type="ECO:0000259" key="4">
    <source>
        <dbReference type="Pfam" id="PF16575"/>
    </source>
</evidence>
<evidence type="ECO:0000313" key="5">
    <source>
        <dbReference type="EMBL" id="AIN99089.1"/>
    </source>
</evidence>
<dbReference type="GO" id="GO:0051731">
    <property type="term" value="F:polynucleotide 5'-hydroxyl-kinase activity"/>
    <property type="evidence" value="ECO:0007669"/>
    <property type="project" value="InterPro"/>
</dbReference>
<dbReference type="EMBL" id="CP009394">
    <property type="protein sequence ID" value="AIN99089.1"/>
    <property type="molecule type" value="Genomic_DNA"/>
</dbReference>
<reference evidence="5 6" key="1">
    <citation type="journal article" date="2015" name="Sci. Rep.">
        <title>The genome of Leishmania panamensis: insights into genomics of the L. (Viannia) subgenus.</title>
        <authorList>
            <person name="Llanes A."/>
            <person name="Restrepo C.M."/>
            <person name="Vecchio G.D."/>
            <person name="Anguizola F.J."/>
            <person name="Lleonart R."/>
        </authorList>
    </citation>
    <scope>NUCLEOTIDE SEQUENCE [LARGE SCALE GENOMIC DNA]</scope>
    <source>
        <strain evidence="5 6">MHOM/PA/94/PSC-1</strain>
    </source>
</reference>
<dbReference type="AlphaFoldDB" id="A0A088RV02"/>
<dbReference type="VEuPathDB" id="TriTrypDB:LPMP_252260"/>
<keyword evidence="2" id="KW-0067">ATP-binding</keyword>
<dbReference type="eggNOG" id="KOG2749">
    <property type="taxonomic scope" value="Eukaryota"/>
</dbReference>
<dbReference type="GO" id="GO:0005524">
    <property type="term" value="F:ATP binding"/>
    <property type="evidence" value="ECO:0007669"/>
    <property type="project" value="UniProtKB-KW"/>
</dbReference>
<keyword evidence="6" id="KW-1185">Reference proteome</keyword>